<dbReference type="Proteomes" id="UP001150941">
    <property type="component" value="Unassembled WGS sequence"/>
</dbReference>
<dbReference type="GO" id="GO:0072330">
    <property type="term" value="P:monocarboxylic acid biosynthetic process"/>
    <property type="evidence" value="ECO:0007669"/>
    <property type="project" value="UniProtKB-ARBA"/>
</dbReference>
<evidence type="ECO:0000313" key="4">
    <source>
        <dbReference type="Proteomes" id="UP001150941"/>
    </source>
</evidence>
<dbReference type="PANTHER" id="PTHR48081">
    <property type="entry name" value="AB HYDROLASE SUPERFAMILY PROTEIN C4A8.06C"/>
    <property type="match status" value="1"/>
</dbReference>
<gene>
    <name evidence="3" type="ORF">N7468_003395</name>
</gene>
<evidence type="ECO:0000313" key="3">
    <source>
        <dbReference type="EMBL" id="KAJ5238776.1"/>
    </source>
</evidence>
<protein>
    <recommendedName>
        <fullName evidence="2">Alpha/beta hydrolase fold-3 domain-containing protein</fullName>
    </recommendedName>
</protein>
<reference evidence="3" key="1">
    <citation type="submission" date="2022-11" db="EMBL/GenBank/DDBJ databases">
        <authorList>
            <person name="Petersen C."/>
        </authorList>
    </citation>
    <scope>NUCLEOTIDE SEQUENCE</scope>
    <source>
        <strain evidence="3">IBT 19713</strain>
    </source>
</reference>
<dbReference type="AlphaFoldDB" id="A0A9W9TRJ5"/>
<name>A0A9W9TRJ5_9EURO</name>
<dbReference type="InterPro" id="IPR013094">
    <property type="entry name" value="AB_hydrolase_3"/>
</dbReference>
<dbReference type="InterPro" id="IPR029058">
    <property type="entry name" value="AB_hydrolase_fold"/>
</dbReference>
<organism evidence="3 4">
    <name type="scientific">Penicillium chermesinum</name>
    <dbReference type="NCBI Taxonomy" id="63820"/>
    <lineage>
        <taxon>Eukaryota</taxon>
        <taxon>Fungi</taxon>
        <taxon>Dikarya</taxon>
        <taxon>Ascomycota</taxon>
        <taxon>Pezizomycotina</taxon>
        <taxon>Eurotiomycetes</taxon>
        <taxon>Eurotiomycetidae</taxon>
        <taxon>Eurotiales</taxon>
        <taxon>Aspergillaceae</taxon>
        <taxon>Penicillium</taxon>
    </lineage>
</organism>
<dbReference type="Gene3D" id="3.40.50.1820">
    <property type="entry name" value="alpha/beta hydrolase"/>
    <property type="match status" value="1"/>
</dbReference>
<keyword evidence="4" id="KW-1185">Reference proteome</keyword>
<dbReference type="PANTHER" id="PTHR48081:SF3">
    <property type="entry name" value="ALPHA_BETA HYDROLASE FOLD-3 DOMAIN-CONTAINING PROTEIN"/>
    <property type="match status" value="1"/>
</dbReference>
<accession>A0A9W9TRJ5</accession>
<dbReference type="SUPFAM" id="SSF53474">
    <property type="entry name" value="alpha/beta-Hydrolases"/>
    <property type="match status" value="1"/>
</dbReference>
<dbReference type="Pfam" id="PF07859">
    <property type="entry name" value="Abhydrolase_3"/>
    <property type="match status" value="1"/>
</dbReference>
<evidence type="ECO:0000256" key="1">
    <source>
        <dbReference type="ARBA" id="ARBA00022801"/>
    </source>
</evidence>
<reference evidence="3" key="2">
    <citation type="journal article" date="2023" name="IMA Fungus">
        <title>Comparative genomic study of the Penicillium genus elucidates a diverse pangenome and 15 lateral gene transfer events.</title>
        <authorList>
            <person name="Petersen C."/>
            <person name="Sorensen T."/>
            <person name="Nielsen M.R."/>
            <person name="Sondergaard T.E."/>
            <person name="Sorensen J.L."/>
            <person name="Fitzpatrick D.A."/>
            <person name="Frisvad J.C."/>
            <person name="Nielsen K.L."/>
        </authorList>
    </citation>
    <scope>NUCLEOTIDE SEQUENCE</scope>
    <source>
        <strain evidence="3">IBT 19713</strain>
    </source>
</reference>
<dbReference type="GeneID" id="83199995"/>
<sequence>MSEAHDPAKLQDYHVHNITYKVVAGHNIELSIVVPKALVDKGVKVSKKFPIIAEFHGGALVSGSRLYSPWLSTWLLELAQLKGAILISPDYRLLPEANGLDVLEDLASFWSWYSEQFESTLANLYPGLNIQPHFDQLLIHGGSAGGYLAAQSVLLHPEVNAKAVIMSYPMIDLRDEWWWKDFERPVFGMAENVPIDVFEQHVKNMTPGTVVSSDGAPDRAVALSRLPLALSIIQHGKFLEYYGDDTKLFPLENLPRVHKLPPFVWVMHGKQDCLVPFKESELLVKEIQKHHPDANLRFDAHDGDHGFDNQAGISISSGWMKEGAAELLKHW</sequence>
<dbReference type="RefSeq" id="XP_058331695.1">
    <property type="nucleotide sequence ID" value="XM_058472692.1"/>
</dbReference>
<keyword evidence="1" id="KW-0378">Hydrolase</keyword>
<feature type="domain" description="Alpha/beta hydrolase fold-3" evidence="2">
    <location>
        <begin position="54"/>
        <end position="174"/>
    </location>
</feature>
<dbReference type="InterPro" id="IPR050300">
    <property type="entry name" value="GDXG_lipolytic_enzyme"/>
</dbReference>
<proteinExistence type="predicted"/>
<evidence type="ECO:0000259" key="2">
    <source>
        <dbReference type="Pfam" id="PF07859"/>
    </source>
</evidence>
<dbReference type="OrthoDB" id="19653at2759"/>
<dbReference type="GO" id="GO:0017000">
    <property type="term" value="P:antibiotic biosynthetic process"/>
    <property type="evidence" value="ECO:0007669"/>
    <property type="project" value="UniProtKB-ARBA"/>
</dbReference>
<dbReference type="EMBL" id="JAPQKS010000003">
    <property type="protein sequence ID" value="KAJ5238776.1"/>
    <property type="molecule type" value="Genomic_DNA"/>
</dbReference>
<dbReference type="GO" id="GO:0016787">
    <property type="term" value="F:hydrolase activity"/>
    <property type="evidence" value="ECO:0007669"/>
    <property type="project" value="UniProtKB-KW"/>
</dbReference>
<comment type="caution">
    <text evidence="3">The sequence shown here is derived from an EMBL/GenBank/DDBJ whole genome shotgun (WGS) entry which is preliminary data.</text>
</comment>